<proteinExistence type="predicted"/>
<gene>
    <name evidence="1" type="ORF">IAA31_02355</name>
</gene>
<dbReference type="Proteomes" id="UP000824150">
    <property type="component" value="Unassembled WGS sequence"/>
</dbReference>
<protein>
    <submittedName>
        <fullName evidence="1">Type III secretion protein</fullName>
    </submittedName>
</protein>
<comment type="caution">
    <text evidence="1">The sequence shown here is derived from an EMBL/GenBank/DDBJ whole genome shotgun (WGS) entry which is preliminary data.</text>
</comment>
<dbReference type="Gene3D" id="1.10.287.1700">
    <property type="match status" value="1"/>
</dbReference>
<dbReference type="InterPro" id="IPR009929">
    <property type="entry name" value="T3SS_YscO"/>
</dbReference>
<sequence length="159" mass="18613">MAAKYPLAMLIDLRGRRLQAAQSEEKHCKLLLSQALNELESKKQELADYLAFRDAEIERRYREILNTVKTQNEIAKFNSEIGLIYEKENLLRADIVTLDKKVQAARQALTKAKEQVTLAFKAKAKLESHRELWLAEQRRYLEYKADLELEDFRAKKPAY</sequence>
<accession>A0A9E2KMR6</accession>
<dbReference type="InterPro" id="IPR053716">
    <property type="entry name" value="Flag_assembly_chemotaxis_eff"/>
</dbReference>
<evidence type="ECO:0000313" key="2">
    <source>
        <dbReference type="Proteomes" id="UP000824150"/>
    </source>
</evidence>
<dbReference type="Pfam" id="PF07321">
    <property type="entry name" value="YscO"/>
    <property type="match status" value="1"/>
</dbReference>
<reference evidence="1" key="2">
    <citation type="submission" date="2021-04" db="EMBL/GenBank/DDBJ databases">
        <authorList>
            <person name="Gilroy R."/>
        </authorList>
    </citation>
    <scope>NUCLEOTIDE SEQUENCE</scope>
    <source>
        <strain evidence="1">687</strain>
    </source>
</reference>
<organism evidence="1 2">
    <name type="scientific">Candidatus Anaerobiospirillum merdipullorum</name>
    <dbReference type="NCBI Taxonomy" id="2838450"/>
    <lineage>
        <taxon>Bacteria</taxon>
        <taxon>Pseudomonadati</taxon>
        <taxon>Pseudomonadota</taxon>
        <taxon>Gammaproteobacteria</taxon>
        <taxon>Aeromonadales</taxon>
        <taxon>Succinivibrionaceae</taxon>
        <taxon>Anaerobiospirillum</taxon>
    </lineage>
</organism>
<dbReference type="AlphaFoldDB" id="A0A9E2KMR6"/>
<dbReference type="EMBL" id="JAHLFG010000027">
    <property type="protein sequence ID" value="MBU3826321.1"/>
    <property type="molecule type" value="Genomic_DNA"/>
</dbReference>
<reference evidence="1" key="1">
    <citation type="journal article" date="2021" name="PeerJ">
        <title>Extensive microbial diversity within the chicken gut microbiome revealed by metagenomics and culture.</title>
        <authorList>
            <person name="Gilroy R."/>
            <person name="Ravi A."/>
            <person name="Getino M."/>
            <person name="Pursley I."/>
            <person name="Horton D.L."/>
            <person name="Alikhan N.F."/>
            <person name="Baker D."/>
            <person name="Gharbi K."/>
            <person name="Hall N."/>
            <person name="Watson M."/>
            <person name="Adriaenssens E.M."/>
            <person name="Foster-Nyarko E."/>
            <person name="Jarju S."/>
            <person name="Secka A."/>
            <person name="Antonio M."/>
            <person name="Oren A."/>
            <person name="Chaudhuri R.R."/>
            <person name="La Ragione R."/>
            <person name="Hildebrand F."/>
            <person name="Pallen M.J."/>
        </authorList>
    </citation>
    <scope>NUCLEOTIDE SEQUENCE</scope>
    <source>
        <strain evidence="1">687</strain>
    </source>
</reference>
<evidence type="ECO:0000313" key="1">
    <source>
        <dbReference type="EMBL" id="MBU3826321.1"/>
    </source>
</evidence>
<name>A0A9E2KMR6_9GAMM</name>